<dbReference type="PROSITE" id="PS50977">
    <property type="entry name" value="HTH_TETR_2"/>
    <property type="match status" value="1"/>
</dbReference>
<keyword evidence="1 2" id="KW-0238">DNA-binding</keyword>
<dbReference type="InterPro" id="IPR001647">
    <property type="entry name" value="HTH_TetR"/>
</dbReference>
<protein>
    <submittedName>
        <fullName evidence="4">TetR/AcrR family transcriptional regulator</fullName>
    </submittedName>
</protein>
<dbReference type="InterPro" id="IPR036271">
    <property type="entry name" value="Tet_transcr_reg_TetR-rel_C_sf"/>
</dbReference>
<dbReference type="InterPro" id="IPR009057">
    <property type="entry name" value="Homeodomain-like_sf"/>
</dbReference>
<feature type="domain" description="HTH tetR-type" evidence="3">
    <location>
        <begin position="12"/>
        <end position="72"/>
    </location>
</feature>
<evidence type="ECO:0000256" key="2">
    <source>
        <dbReference type="PROSITE-ProRule" id="PRU00335"/>
    </source>
</evidence>
<reference evidence="5" key="1">
    <citation type="journal article" date="2019" name="Int. J. Syst. Evol. Microbiol.">
        <title>The Global Catalogue of Microorganisms (GCM) 10K type strain sequencing project: providing services to taxonomists for standard genome sequencing and annotation.</title>
        <authorList>
            <consortium name="The Broad Institute Genomics Platform"/>
            <consortium name="The Broad Institute Genome Sequencing Center for Infectious Disease"/>
            <person name="Wu L."/>
            <person name="Ma J."/>
        </authorList>
    </citation>
    <scope>NUCLEOTIDE SEQUENCE [LARGE SCALE GENOMIC DNA]</scope>
    <source>
        <strain evidence="5">CECT 7649</strain>
    </source>
</reference>
<dbReference type="EMBL" id="JBHTCG010000022">
    <property type="protein sequence ID" value="MFC7385939.1"/>
    <property type="molecule type" value="Genomic_DNA"/>
</dbReference>
<comment type="caution">
    <text evidence="4">The sequence shown here is derived from an EMBL/GenBank/DDBJ whole genome shotgun (WGS) entry which is preliminary data.</text>
</comment>
<proteinExistence type="predicted"/>
<dbReference type="Proteomes" id="UP001596496">
    <property type="component" value="Unassembled WGS sequence"/>
</dbReference>
<feature type="DNA-binding region" description="H-T-H motif" evidence="2">
    <location>
        <begin position="35"/>
        <end position="54"/>
    </location>
</feature>
<organism evidence="4 5">
    <name type="scientific">Sphaerisporangium rhizosphaerae</name>
    <dbReference type="NCBI Taxonomy" id="2269375"/>
    <lineage>
        <taxon>Bacteria</taxon>
        <taxon>Bacillati</taxon>
        <taxon>Actinomycetota</taxon>
        <taxon>Actinomycetes</taxon>
        <taxon>Streptosporangiales</taxon>
        <taxon>Streptosporangiaceae</taxon>
        <taxon>Sphaerisporangium</taxon>
    </lineage>
</organism>
<sequence>MTDGRHERADAARNRRAILRATEELLTRRRPEQITIEQVAAAAGVGKGTVFHRFGNRMGLMVALMQERALALREAVQNDPPPLGPGAPPRERLLAFMDAVVEVAGRNKGLLAALGHAVSATPKPEEAQRREDHPVYRFWHGHVSELIAAERPDLDAELLAHLLLAGLHSDPVLQLLERGEAARLAESLRALADALLLSPPTALTRR</sequence>
<dbReference type="SUPFAM" id="SSF48498">
    <property type="entry name" value="Tetracyclin repressor-like, C-terminal domain"/>
    <property type="match status" value="1"/>
</dbReference>
<keyword evidence="5" id="KW-1185">Reference proteome</keyword>
<evidence type="ECO:0000313" key="4">
    <source>
        <dbReference type="EMBL" id="MFC7385939.1"/>
    </source>
</evidence>
<dbReference type="PANTHER" id="PTHR30055">
    <property type="entry name" value="HTH-TYPE TRANSCRIPTIONAL REGULATOR RUTR"/>
    <property type="match status" value="1"/>
</dbReference>
<dbReference type="SUPFAM" id="SSF46689">
    <property type="entry name" value="Homeodomain-like"/>
    <property type="match status" value="1"/>
</dbReference>
<evidence type="ECO:0000259" key="3">
    <source>
        <dbReference type="PROSITE" id="PS50977"/>
    </source>
</evidence>
<accession>A0ABW2P9I0</accession>
<dbReference type="PANTHER" id="PTHR30055:SF209">
    <property type="entry name" value="POSSIBLE TRANSCRIPTIONAL REGULATORY PROTEIN (PROBABLY TETR-FAMILY)"/>
    <property type="match status" value="1"/>
</dbReference>
<dbReference type="RefSeq" id="WP_380829774.1">
    <property type="nucleotide sequence ID" value="NZ_JBHTCG010000022.1"/>
</dbReference>
<dbReference type="InterPro" id="IPR050109">
    <property type="entry name" value="HTH-type_TetR-like_transc_reg"/>
</dbReference>
<name>A0ABW2P9I0_9ACTN</name>
<dbReference type="Pfam" id="PF00440">
    <property type="entry name" value="TetR_N"/>
    <property type="match status" value="1"/>
</dbReference>
<evidence type="ECO:0000313" key="5">
    <source>
        <dbReference type="Proteomes" id="UP001596496"/>
    </source>
</evidence>
<gene>
    <name evidence="4" type="ORF">ACFQSB_27285</name>
</gene>
<evidence type="ECO:0000256" key="1">
    <source>
        <dbReference type="ARBA" id="ARBA00023125"/>
    </source>
</evidence>
<dbReference type="Gene3D" id="1.10.357.10">
    <property type="entry name" value="Tetracycline Repressor, domain 2"/>
    <property type="match status" value="1"/>
</dbReference>